<comment type="subcellular location">
    <subcellularLocation>
        <location evidence="2">Chromosome</location>
        <location evidence="2">Centromere</location>
        <location evidence="2">Kinetochore</location>
    </subcellularLocation>
    <subcellularLocation>
        <location evidence="1">Nucleus</location>
    </subcellularLocation>
</comment>
<reference evidence="8" key="2">
    <citation type="submission" date="2025-08" db="UniProtKB">
        <authorList>
            <consortium name="Ensembl"/>
        </authorList>
    </citation>
    <scope>IDENTIFICATION</scope>
</reference>
<keyword evidence="9" id="KW-1185">Reference proteome</keyword>
<dbReference type="GO" id="GO:0051382">
    <property type="term" value="P:kinetochore assembly"/>
    <property type="evidence" value="ECO:0007669"/>
    <property type="project" value="Ensembl"/>
</dbReference>
<dbReference type="GO" id="GO:0046982">
    <property type="term" value="F:protein heterodimerization activity"/>
    <property type="evidence" value="ECO:0007669"/>
    <property type="project" value="InterPro"/>
</dbReference>
<organism evidence="8 9">
    <name type="scientific">Strigops habroptila</name>
    <name type="common">Kakapo</name>
    <dbReference type="NCBI Taxonomy" id="2489341"/>
    <lineage>
        <taxon>Eukaryota</taxon>
        <taxon>Metazoa</taxon>
        <taxon>Chordata</taxon>
        <taxon>Craniata</taxon>
        <taxon>Vertebrata</taxon>
        <taxon>Euteleostomi</taxon>
        <taxon>Archelosauria</taxon>
        <taxon>Archosauria</taxon>
        <taxon>Dinosauria</taxon>
        <taxon>Saurischia</taxon>
        <taxon>Theropoda</taxon>
        <taxon>Coelurosauria</taxon>
        <taxon>Aves</taxon>
        <taxon>Neognathae</taxon>
        <taxon>Neoaves</taxon>
        <taxon>Telluraves</taxon>
        <taxon>Australaves</taxon>
        <taxon>Psittaciformes</taxon>
        <taxon>Psittacidae</taxon>
        <taxon>Strigops</taxon>
    </lineage>
</organism>
<dbReference type="GeneTree" id="ENSGT00390000010369"/>
<dbReference type="PANTHER" id="PTHR34832">
    <property type="entry name" value="CENTROMERE PROTEIN W"/>
    <property type="match status" value="1"/>
</dbReference>
<evidence type="ECO:0000256" key="2">
    <source>
        <dbReference type="ARBA" id="ARBA00004629"/>
    </source>
</evidence>
<evidence type="ECO:0000256" key="3">
    <source>
        <dbReference type="ARBA" id="ARBA00022454"/>
    </source>
</evidence>
<evidence type="ECO:0000313" key="8">
    <source>
        <dbReference type="Ensembl" id="ENSSHBP00005000543.1"/>
    </source>
</evidence>
<sequence>MNCAVPRTTLRRILKRQKPLLRLSANTDLLVHLNFLLFLRRLAEEARINAFQNKSRIIKPEHIIFAAKAILKKSRG</sequence>
<dbReference type="Proteomes" id="UP000472266">
    <property type="component" value="Chromosome 7"/>
</dbReference>
<keyword evidence="4" id="KW-0995">Kinetochore</keyword>
<keyword evidence="5" id="KW-0539">Nucleus</keyword>
<keyword evidence="6" id="KW-0137">Centromere</keyword>
<dbReference type="Pfam" id="PF15510">
    <property type="entry name" value="CENP-W"/>
    <property type="match status" value="1"/>
</dbReference>
<comment type="similarity">
    <text evidence="7">Belongs to the CENP-W/WIP1 family.</text>
</comment>
<dbReference type="CTD" id="387103"/>
<dbReference type="OrthoDB" id="2543597at2759"/>
<evidence type="ECO:0000256" key="7">
    <source>
        <dbReference type="ARBA" id="ARBA00038432"/>
    </source>
</evidence>
<reference evidence="8 9" key="1">
    <citation type="submission" date="2019-11" db="EMBL/GenBank/DDBJ databases">
        <title>Strigops habroptila (kakapo) genome, bStrHab1, primary haplotype, v2.</title>
        <authorList>
            <person name="Jarvis E.D."/>
            <person name="Howard J."/>
            <person name="Rhie A."/>
            <person name="Phillippy A."/>
            <person name="Korlach J."/>
            <person name="Digby A."/>
            <person name="Iorns D."/>
            <person name="Eason D."/>
            <person name="Robertson B."/>
            <person name="Raemaekers T."/>
            <person name="Howe K."/>
            <person name="Lewin H."/>
            <person name="Damas J."/>
            <person name="Hastie A."/>
            <person name="Tracey A."/>
            <person name="Chow W."/>
            <person name="Fedrigo O."/>
        </authorList>
    </citation>
    <scope>NUCLEOTIDE SEQUENCE [LARGE SCALE GENOMIC DNA]</scope>
</reference>
<dbReference type="GO" id="GO:0000278">
    <property type="term" value="P:mitotic cell cycle"/>
    <property type="evidence" value="ECO:0007669"/>
    <property type="project" value="Ensembl"/>
</dbReference>
<dbReference type="OMA" id="IIKKDHV"/>
<dbReference type="FunCoup" id="A0A672TEX9">
    <property type="interactions" value="79"/>
</dbReference>
<evidence type="ECO:0000256" key="4">
    <source>
        <dbReference type="ARBA" id="ARBA00022838"/>
    </source>
</evidence>
<dbReference type="KEGG" id="shab:115609731"/>
<reference evidence="8" key="3">
    <citation type="submission" date="2025-09" db="UniProtKB">
        <authorList>
            <consortium name="Ensembl"/>
        </authorList>
    </citation>
    <scope>IDENTIFICATION</scope>
</reference>
<dbReference type="InterPro" id="IPR009072">
    <property type="entry name" value="Histone-fold"/>
</dbReference>
<evidence type="ECO:0000256" key="6">
    <source>
        <dbReference type="ARBA" id="ARBA00023328"/>
    </source>
</evidence>
<proteinExistence type="inferred from homology"/>
<dbReference type="InterPro" id="IPR028847">
    <property type="entry name" value="CENP-W"/>
</dbReference>
<dbReference type="CDD" id="cd13732">
    <property type="entry name" value="HFD_CENP-W"/>
    <property type="match status" value="1"/>
</dbReference>
<evidence type="ECO:0000256" key="5">
    <source>
        <dbReference type="ARBA" id="ARBA00023242"/>
    </source>
</evidence>
<dbReference type="GO" id="GO:0005654">
    <property type="term" value="C:nucleoplasm"/>
    <property type="evidence" value="ECO:0007669"/>
    <property type="project" value="Ensembl"/>
</dbReference>
<dbReference type="GO" id="GO:0007059">
    <property type="term" value="P:chromosome segregation"/>
    <property type="evidence" value="ECO:0007669"/>
    <property type="project" value="Ensembl"/>
</dbReference>
<accession>A0A672TEX9</accession>
<evidence type="ECO:0000313" key="9">
    <source>
        <dbReference type="Proteomes" id="UP000472266"/>
    </source>
</evidence>
<dbReference type="PANTHER" id="PTHR34832:SF1">
    <property type="entry name" value="CENTROMERE PROTEIN W"/>
    <property type="match status" value="1"/>
</dbReference>
<dbReference type="SUPFAM" id="SSF47113">
    <property type="entry name" value="Histone-fold"/>
    <property type="match status" value="1"/>
</dbReference>
<dbReference type="GO" id="GO:0000939">
    <property type="term" value="C:inner kinetochore"/>
    <property type="evidence" value="ECO:0007669"/>
    <property type="project" value="Ensembl"/>
</dbReference>
<dbReference type="GeneID" id="115609731"/>
<dbReference type="InParanoid" id="A0A672TEX9"/>
<dbReference type="RefSeq" id="XP_030346201.1">
    <property type="nucleotide sequence ID" value="XM_030490341.1"/>
</dbReference>
<dbReference type="AlphaFoldDB" id="A0A672TEX9"/>
<keyword evidence="3" id="KW-0158">Chromosome</keyword>
<name>A0A672TEX9_STRHB</name>
<protein>
    <submittedName>
        <fullName evidence="8">Centromere protein W</fullName>
    </submittedName>
</protein>
<dbReference type="Ensembl" id="ENSSHBT00005000685.1">
    <property type="protein sequence ID" value="ENSSHBP00005000543.1"/>
    <property type="gene ID" value="ENSSHBG00005000545.1"/>
</dbReference>
<dbReference type="Gene3D" id="1.10.20.10">
    <property type="entry name" value="Histone, subunit A"/>
    <property type="match status" value="1"/>
</dbReference>
<evidence type="ECO:0000256" key="1">
    <source>
        <dbReference type="ARBA" id="ARBA00004123"/>
    </source>
</evidence>
<dbReference type="InterPro" id="IPR052484">
    <property type="entry name" value="CENP-W/WIP1"/>
</dbReference>
<dbReference type="GO" id="GO:0003677">
    <property type="term" value="F:DNA binding"/>
    <property type="evidence" value="ECO:0007669"/>
    <property type="project" value="InterPro"/>
</dbReference>
<gene>
    <name evidence="8" type="primary">CENPW</name>
</gene>